<feature type="signal peptide" evidence="2">
    <location>
        <begin position="1"/>
        <end position="21"/>
    </location>
</feature>
<dbReference type="RefSeq" id="WP_106246110.1">
    <property type="nucleotide sequence ID" value="NZ_JBFAIB010000007.1"/>
</dbReference>
<comment type="caution">
    <text evidence="3">The sequence shown here is derived from an EMBL/GenBank/DDBJ whole genome shotgun (WGS) entry which is preliminary data.</text>
</comment>
<sequence length="229" mass="22877">MIAVAALTAGVSWLVAGPATAANCQNAEPGLLSPRSVATYCDEHTKLRVNDGGSGSSRMVASESNKLAMAAGELARRLGLTGLATGRAVLGSADLGGMAATWGMPSLTSASPAIPVVPGPAAMKDLSTVAGIPALPALPSLPSVPELPPLARTPLEGDARRAQAPHHNSIGGTGIQSPTDLQRPVREVGEDVIGVLLPKAVESIEGTSMLPGGETAVSGFTGLKQALGL</sequence>
<accession>A0A2T0MS50</accession>
<feature type="chain" id="PRO_5015562874" evidence="2">
    <location>
        <begin position="22"/>
        <end position="229"/>
    </location>
</feature>
<evidence type="ECO:0000256" key="2">
    <source>
        <dbReference type="SAM" id="SignalP"/>
    </source>
</evidence>
<dbReference type="Proteomes" id="UP000238312">
    <property type="component" value="Unassembled WGS sequence"/>
</dbReference>
<organism evidence="3 4">
    <name type="scientific">Nonomuraea fuscirosea</name>
    <dbReference type="NCBI Taxonomy" id="1291556"/>
    <lineage>
        <taxon>Bacteria</taxon>
        <taxon>Bacillati</taxon>
        <taxon>Actinomycetota</taxon>
        <taxon>Actinomycetes</taxon>
        <taxon>Streptosporangiales</taxon>
        <taxon>Streptosporangiaceae</taxon>
        <taxon>Nonomuraea</taxon>
    </lineage>
</organism>
<dbReference type="AlphaFoldDB" id="A0A2T0MS50"/>
<name>A0A2T0MS50_9ACTN</name>
<dbReference type="EMBL" id="PVNG01000015">
    <property type="protein sequence ID" value="PRX61272.1"/>
    <property type="molecule type" value="Genomic_DNA"/>
</dbReference>
<protein>
    <submittedName>
        <fullName evidence="3">Uncharacterized protein</fullName>
    </submittedName>
</protein>
<dbReference type="OrthoDB" id="3529258at2"/>
<gene>
    <name evidence="3" type="ORF">B0I32_115126</name>
</gene>
<feature type="region of interest" description="Disordered" evidence="1">
    <location>
        <begin position="162"/>
        <end position="182"/>
    </location>
</feature>
<evidence type="ECO:0000313" key="4">
    <source>
        <dbReference type="Proteomes" id="UP000238312"/>
    </source>
</evidence>
<keyword evidence="4" id="KW-1185">Reference proteome</keyword>
<proteinExistence type="predicted"/>
<evidence type="ECO:0000256" key="1">
    <source>
        <dbReference type="SAM" id="MobiDB-lite"/>
    </source>
</evidence>
<reference evidence="3 4" key="1">
    <citation type="submission" date="2018-03" db="EMBL/GenBank/DDBJ databases">
        <title>Genomic Encyclopedia of Type Strains, Phase III (KMG-III): the genomes of soil and plant-associated and newly described type strains.</title>
        <authorList>
            <person name="Whitman W."/>
        </authorList>
    </citation>
    <scope>NUCLEOTIDE SEQUENCE [LARGE SCALE GENOMIC DNA]</scope>
    <source>
        <strain evidence="3 4">CGMCC 4.7104</strain>
    </source>
</reference>
<keyword evidence="2" id="KW-0732">Signal</keyword>
<evidence type="ECO:0000313" key="3">
    <source>
        <dbReference type="EMBL" id="PRX61272.1"/>
    </source>
</evidence>